<name>A0A392W8V9_9FABA</name>
<organism evidence="1 2">
    <name type="scientific">Trifolium medium</name>
    <dbReference type="NCBI Taxonomy" id="97028"/>
    <lineage>
        <taxon>Eukaryota</taxon>
        <taxon>Viridiplantae</taxon>
        <taxon>Streptophyta</taxon>
        <taxon>Embryophyta</taxon>
        <taxon>Tracheophyta</taxon>
        <taxon>Spermatophyta</taxon>
        <taxon>Magnoliopsida</taxon>
        <taxon>eudicotyledons</taxon>
        <taxon>Gunneridae</taxon>
        <taxon>Pentapetalae</taxon>
        <taxon>rosids</taxon>
        <taxon>fabids</taxon>
        <taxon>Fabales</taxon>
        <taxon>Fabaceae</taxon>
        <taxon>Papilionoideae</taxon>
        <taxon>50 kb inversion clade</taxon>
        <taxon>NPAAA clade</taxon>
        <taxon>Hologalegina</taxon>
        <taxon>IRL clade</taxon>
        <taxon>Trifolieae</taxon>
        <taxon>Trifolium</taxon>
    </lineage>
</organism>
<sequence length="30" mass="3423">MPPYQTTRVPKPVMTWQGIKQHATGKLTAR</sequence>
<accession>A0A392W8V9</accession>
<dbReference type="EMBL" id="LXQA011408436">
    <property type="protein sequence ID" value="MCI96213.1"/>
    <property type="molecule type" value="Genomic_DNA"/>
</dbReference>
<comment type="caution">
    <text evidence="1">The sequence shown here is derived from an EMBL/GenBank/DDBJ whole genome shotgun (WGS) entry which is preliminary data.</text>
</comment>
<evidence type="ECO:0000313" key="2">
    <source>
        <dbReference type="Proteomes" id="UP000265520"/>
    </source>
</evidence>
<dbReference type="AlphaFoldDB" id="A0A392W8V9"/>
<dbReference type="Proteomes" id="UP000265520">
    <property type="component" value="Unassembled WGS sequence"/>
</dbReference>
<feature type="non-terminal residue" evidence="1">
    <location>
        <position position="30"/>
    </location>
</feature>
<reference evidence="1 2" key="1">
    <citation type="journal article" date="2018" name="Front. Plant Sci.">
        <title>Red Clover (Trifolium pratense) and Zigzag Clover (T. medium) - A Picture of Genomic Similarities and Differences.</title>
        <authorList>
            <person name="Dluhosova J."/>
            <person name="Istvanek J."/>
            <person name="Nedelnik J."/>
            <person name="Repkova J."/>
        </authorList>
    </citation>
    <scope>NUCLEOTIDE SEQUENCE [LARGE SCALE GENOMIC DNA]</scope>
    <source>
        <strain evidence="2">cv. 10/8</strain>
        <tissue evidence="1">Leaf</tissue>
    </source>
</reference>
<evidence type="ECO:0000313" key="1">
    <source>
        <dbReference type="EMBL" id="MCI96213.1"/>
    </source>
</evidence>
<keyword evidence="2" id="KW-1185">Reference proteome</keyword>
<protein>
    <submittedName>
        <fullName evidence="1">Uncharacterized protein</fullName>
    </submittedName>
</protein>
<proteinExistence type="predicted"/>